<dbReference type="PANTHER" id="PTHR30250:SF11">
    <property type="entry name" value="O-ANTIGEN TRANSPORTER-RELATED"/>
    <property type="match status" value="1"/>
</dbReference>
<feature type="transmembrane region" description="Helical" evidence="6">
    <location>
        <begin position="180"/>
        <end position="200"/>
    </location>
</feature>
<feature type="transmembrane region" description="Helical" evidence="6">
    <location>
        <begin position="45"/>
        <end position="63"/>
    </location>
</feature>
<feature type="transmembrane region" description="Helical" evidence="6">
    <location>
        <begin position="304"/>
        <end position="329"/>
    </location>
</feature>
<comment type="caution">
    <text evidence="7">The sequence shown here is derived from an EMBL/GenBank/DDBJ whole genome shotgun (WGS) entry which is preliminary data.</text>
</comment>
<keyword evidence="5 6" id="KW-0472">Membrane</keyword>
<reference evidence="7" key="1">
    <citation type="submission" date="2022-01" db="EMBL/GenBank/DDBJ databases">
        <authorList>
            <person name="Jo J.-H."/>
            <person name="Im W.-T."/>
        </authorList>
    </citation>
    <scope>NUCLEOTIDE SEQUENCE</scope>
    <source>
        <strain evidence="7">NA20</strain>
    </source>
</reference>
<evidence type="ECO:0000256" key="6">
    <source>
        <dbReference type="SAM" id="Phobius"/>
    </source>
</evidence>
<dbReference type="Proteomes" id="UP001165367">
    <property type="component" value="Unassembled WGS sequence"/>
</dbReference>
<sequence length="459" mass="51437">MKKYFSSYWIKSAFYTILQRFSMTLLGFISYLILIRSLSTAEMGAWAIFLAVTSIFEISKTNLLKNAHIRFVSIQEDHTVKASIASSAFLINAAMNIAVIILIIFGADWLGRVFNSVNDLPDMLRWFIPGLLGMIIFSHLEAIQQSFLDFKGPFAGNFVRQLLFFSAVCAHAIWKIPFSLKHLAMYQSISIWIGTGVLFLSSRKYLLYKFNYTKQWLKEIVQYGGFIFSSGFVGQLFANIDQLMTATFLRASDVAYYNAAGRINQVIDIPSYAASDIMFPKVAQASQGEENGDRKVRYLYERMVAVLLSFTIPAAIFVIIFPHFVITIIAGSNEYAPAALILQIYMVMGIMRPMQNQSANLLNSIGRPGLCLLINAVSLVVNLGINYACLVHFGFYGAAIGTLITCIVGSIAWYIIMKKLIGANMKSIFVYMIDVYKLIYTKGMGLFQKVVLKKDNAGS</sequence>
<dbReference type="PANTHER" id="PTHR30250">
    <property type="entry name" value="PST FAMILY PREDICTED COLANIC ACID TRANSPORTER"/>
    <property type="match status" value="1"/>
</dbReference>
<organism evidence="7 8">
    <name type="scientific">Terrimonas ginsenosidimutans</name>
    <dbReference type="NCBI Taxonomy" id="2908004"/>
    <lineage>
        <taxon>Bacteria</taxon>
        <taxon>Pseudomonadati</taxon>
        <taxon>Bacteroidota</taxon>
        <taxon>Chitinophagia</taxon>
        <taxon>Chitinophagales</taxon>
        <taxon>Chitinophagaceae</taxon>
        <taxon>Terrimonas</taxon>
    </lineage>
</organism>
<keyword evidence="8" id="KW-1185">Reference proteome</keyword>
<keyword evidence="3 6" id="KW-0812">Transmembrane</keyword>
<dbReference type="EMBL" id="JAKLTR010000015">
    <property type="protein sequence ID" value="MCG2616849.1"/>
    <property type="molecule type" value="Genomic_DNA"/>
</dbReference>
<evidence type="ECO:0000256" key="2">
    <source>
        <dbReference type="ARBA" id="ARBA00022475"/>
    </source>
</evidence>
<keyword evidence="2" id="KW-1003">Cell membrane</keyword>
<feature type="transmembrane region" description="Helical" evidence="6">
    <location>
        <begin position="155"/>
        <end position="174"/>
    </location>
</feature>
<feature type="transmembrane region" description="Helical" evidence="6">
    <location>
        <begin position="12"/>
        <end position="33"/>
    </location>
</feature>
<evidence type="ECO:0000256" key="3">
    <source>
        <dbReference type="ARBA" id="ARBA00022692"/>
    </source>
</evidence>
<feature type="transmembrane region" description="Helical" evidence="6">
    <location>
        <begin position="393"/>
        <end position="416"/>
    </location>
</feature>
<comment type="subcellular location">
    <subcellularLocation>
        <location evidence="1">Cell membrane</location>
        <topology evidence="1">Multi-pass membrane protein</topology>
    </subcellularLocation>
</comment>
<evidence type="ECO:0000256" key="1">
    <source>
        <dbReference type="ARBA" id="ARBA00004651"/>
    </source>
</evidence>
<evidence type="ECO:0000313" key="7">
    <source>
        <dbReference type="EMBL" id="MCG2616849.1"/>
    </source>
</evidence>
<keyword evidence="4 6" id="KW-1133">Transmembrane helix</keyword>
<feature type="transmembrane region" description="Helical" evidence="6">
    <location>
        <begin position="335"/>
        <end position="353"/>
    </location>
</feature>
<accession>A0ABS9KWX5</accession>
<dbReference type="Pfam" id="PF13440">
    <property type="entry name" value="Polysacc_synt_3"/>
    <property type="match status" value="1"/>
</dbReference>
<evidence type="ECO:0000313" key="8">
    <source>
        <dbReference type="Proteomes" id="UP001165367"/>
    </source>
</evidence>
<gene>
    <name evidence="7" type="ORF">LZZ85_21310</name>
</gene>
<dbReference type="RefSeq" id="WP_237875386.1">
    <property type="nucleotide sequence ID" value="NZ_JAKLTR010000015.1"/>
</dbReference>
<protein>
    <submittedName>
        <fullName evidence="7">Oligosaccharide flippase family protein</fullName>
    </submittedName>
</protein>
<dbReference type="InterPro" id="IPR050833">
    <property type="entry name" value="Poly_Biosynth_Transport"/>
</dbReference>
<evidence type="ECO:0000256" key="4">
    <source>
        <dbReference type="ARBA" id="ARBA00022989"/>
    </source>
</evidence>
<name>A0ABS9KWX5_9BACT</name>
<feature type="transmembrane region" description="Helical" evidence="6">
    <location>
        <begin position="84"/>
        <end position="106"/>
    </location>
</feature>
<evidence type="ECO:0000256" key="5">
    <source>
        <dbReference type="ARBA" id="ARBA00023136"/>
    </source>
</evidence>
<proteinExistence type="predicted"/>
<feature type="transmembrane region" description="Helical" evidence="6">
    <location>
        <begin position="126"/>
        <end position="143"/>
    </location>
</feature>
<feature type="transmembrane region" description="Helical" evidence="6">
    <location>
        <begin position="365"/>
        <end position="387"/>
    </location>
</feature>